<dbReference type="InterPro" id="IPR038120">
    <property type="entry name" value="Rpb1_funnel_sf"/>
</dbReference>
<keyword evidence="5 7" id="KW-0804">Transcription</keyword>
<dbReference type="AlphaFoldDB" id="Q93U57"/>
<dbReference type="InterPro" id="IPR006592">
    <property type="entry name" value="RNA_pol_N"/>
</dbReference>
<dbReference type="PANTHER" id="PTHR19376:SF54">
    <property type="entry name" value="DNA-DIRECTED RNA POLYMERASE SUBUNIT BETA"/>
    <property type="match status" value="1"/>
</dbReference>
<dbReference type="PANTHER" id="PTHR19376">
    <property type="entry name" value="DNA-DIRECTED RNA POLYMERASE"/>
    <property type="match status" value="1"/>
</dbReference>
<dbReference type="Gene3D" id="1.10.40.90">
    <property type="match status" value="1"/>
</dbReference>
<evidence type="ECO:0000256" key="4">
    <source>
        <dbReference type="ARBA" id="ARBA00022723"/>
    </source>
</evidence>
<dbReference type="Pfam" id="PF00623">
    <property type="entry name" value="RNA_pol_Rpb1_2"/>
    <property type="match status" value="2"/>
</dbReference>
<comment type="catalytic activity">
    <reaction evidence="6 7">
        <text>RNA(n) + a ribonucleoside 5'-triphosphate = RNA(n+1) + diphosphate</text>
        <dbReference type="Rhea" id="RHEA:21248"/>
        <dbReference type="Rhea" id="RHEA-COMP:14527"/>
        <dbReference type="Rhea" id="RHEA-COMP:17342"/>
        <dbReference type="ChEBI" id="CHEBI:33019"/>
        <dbReference type="ChEBI" id="CHEBI:61557"/>
        <dbReference type="ChEBI" id="CHEBI:140395"/>
        <dbReference type="EC" id="2.7.7.6"/>
    </reaction>
</comment>
<keyword evidence="4" id="KW-0479">Metal-binding</keyword>
<dbReference type="Pfam" id="PF05000">
    <property type="entry name" value="RNA_pol_Rpb1_4"/>
    <property type="match status" value="1"/>
</dbReference>
<keyword evidence="3 7" id="KW-0548">Nucleotidyltransferase</keyword>
<dbReference type="GO" id="GO:0003899">
    <property type="term" value="F:DNA-directed RNA polymerase activity"/>
    <property type="evidence" value="ECO:0007669"/>
    <property type="project" value="UniProtKB-EC"/>
</dbReference>
<dbReference type="Gene3D" id="1.10.132.30">
    <property type="match status" value="1"/>
</dbReference>
<dbReference type="Gene3D" id="4.10.860.120">
    <property type="entry name" value="RNA polymerase II, clamp domain"/>
    <property type="match status" value="1"/>
</dbReference>
<dbReference type="Gene3D" id="2.40.40.20">
    <property type="match status" value="1"/>
</dbReference>
<reference evidence="9" key="1">
    <citation type="journal article" date="2001" name="Curr. Microbiol.">
        <title>Phylogenetic analysis of vertically transmitted psyllid endosymbionts (Candidatus Carsonella ruddii) based on atpAGD and rpoC: comparisons with 16S-23S rDNA-derived phylogeny.</title>
        <authorList>
            <person name="Thao M.L."/>
            <person name="Clark M.A."/>
            <person name="Burckhardt D.H."/>
            <person name="Moran N.A."/>
            <person name="Baumann P."/>
        </authorList>
    </citation>
    <scope>NUCLEOTIDE SEQUENCE</scope>
</reference>
<gene>
    <name evidence="9" type="primary">rpoC</name>
</gene>
<keyword evidence="2 7" id="KW-0808">Transferase</keyword>
<dbReference type="InterPro" id="IPR044893">
    <property type="entry name" value="RNA_pol_Rpb1_clamp_domain"/>
</dbReference>
<dbReference type="SUPFAM" id="SSF64484">
    <property type="entry name" value="beta and beta-prime subunits of DNA dependent RNA-polymerase"/>
    <property type="match status" value="1"/>
</dbReference>
<evidence type="ECO:0000256" key="1">
    <source>
        <dbReference type="ARBA" id="ARBA00022478"/>
    </source>
</evidence>
<dbReference type="Gene3D" id="1.10.274.100">
    <property type="entry name" value="RNA polymerase Rpb1, domain 3"/>
    <property type="match status" value="2"/>
</dbReference>
<feature type="domain" description="RNA polymerase N-terminal" evidence="8">
    <location>
        <begin position="210"/>
        <end position="489"/>
    </location>
</feature>
<evidence type="ECO:0000256" key="6">
    <source>
        <dbReference type="ARBA" id="ARBA00048552"/>
    </source>
</evidence>
<dbReference type="SMART" id="SM00663">
    <property type="entry name" value="RPOLA_N"/>
    <property type="match status" value="1"/>
</dbReference>
<comment type="function">
    <text evidence="7">DNA-dependent RNA polymerase catalyzes the transcription of DNA into RNA using the four ribonucleoside triphosphates as substrates.</text>
</comment>
<dbReference type="GO" id="GO:0006351">
    <property type="term" value="P:DNA-templated transcription"/>
    <property type="evidence" value="ECO:0007669"/>
    <property type="project" value="InterPro"/>
</dbReference>
<dbReference type="InterPro" id="IPR007066">
    <property type="entry name" value="RNA_pol_Rpb1_3"/>
</dbReference>
<dbReference type="Pfam" id="PF04983">
    <property type="entry name" value="RNA_pol_Rpb1_3"/>
    <property type="match status" value="1"/>
</dbReference>
<evidence type="ECO:0000256" key="7">
    <source>
        <dbReference type="RuleBase" id="RU004279"/>
    </source>
</evidence>
<evidence type="ECO:0000313" key="9">
    <source>
        <dbReference type="EMBL" id="AAK55937.1"/>
    </source>
</evidence>
<evidence type="ECO:0000256" key="2">
    <source>
        <dbReference type="ARBA" id="ARBA00022679"/>
    </source>
</evidence>
<dbReference type="EC" id="2.7.7.6" evidence="7"/>
<dbReference type="GO" id="GO:0000428">
    <property type="term" value="C:DNA-directed RNA polymerase complex"/>
    <property type="evidence" value="ECO:0007669"/>
    <property type="project" value="UniProtKB-KW"/>
</dbReference>
<dbReference type="InterPro" id="IPR007081">
    <property type="entry name" value="RNA_pol_Rpb1_5"/>
</dbReference>
<evidence type="ECO:0000256" key="5">
    <source>
        <dbReference type="ARBA" id="ARBA00023163"/>
    </source>
</evidence>
<evidence type="ECO:0000256" key="3">
    <source>
        <dbReference type="ARBA" id="ARBA00022695"/>
    </source>
</evidence>
<sequence length="847" mass="98506">MIKTQNFNRISIKIASSSKIINWSFGEINNPNFINYKNLKPEKNGLSCLKIFSNLNLCCEKKECNCNKKDLFINLKRSHIGYRMGHIILQYPCFNILFLKSLPNNILDILKLSYKILEKVVNFKLKIIVKSFLKKKKKYDIININEFNNNFFSLYGSRCLKHLLSDNELFLDCKIMKKKIKLCESYFKLSYYLNYINKIYIFYLSGNKPSWLVLTAIPVVPPKIRPLVPLSVGKFASSDINELYKKIINRNLRLKKLKKIGTPKQILINERILLQESINALFENEKITKPILSNSKRILKSFSGLIKGKYGRFRQNLLGKRVDFSGRSVITVEPKLLLYQCEIPIIIGLELFKPFIFYELKKKKLINTISLIDEFYKKNKKISIYYLNKIVKNHSIILNRAPTLHRMSIQSFNILLTEDKSIKIHPLMCLSYNADFDGDQMAIHLPLTINSQFESKFLLMSFNNIISPSNGIPIITPTQDIIIGIYILTLNIINKNKKIYRNYNEVLKDYNSNLINIYNNVFVFNNTTTVGRIVLFNIIKYVNFKFINKIFKKKTLTYLIKYLFEFQNLKELVMLLDKLKNLGFYYSTICGVSIGLDDVKSIIFHSSIFKIIKKIKYIKDIFLIMDVLNKLFLNLIIKNINNINFVNKTLNFNNLYLMLDSGSKGNLLQIKQLIAFRGLFSKSNGVIILDPVINNLKIGLNMKDFFISTYGARKGLTDTSLKTANSGYLTRKLVDVLQDIVIYKNDCLTKCGIEIEILKFYNLKKLHEEIYGRLFSQNIFLKNKLIFKKNTIINNKIIYLIIKINIKKIYIRSVLFCISNRGICCCCYGYDLSINNIVNIGTPIGII</sequence>
<accession>Q93U57</accession>
<dbReference type="Pfam" id="PF04997">
    <property type="entry name" value="RNA_pol_Rpb1_1"/>
    <property type="match status" value="1"/>
</dbReference>
<evidence type="ECO:0000259" key="8">
    <source>
        <dbReference type="SMART" id="SM00663"/>
    </source>
</evidence>
<dbReference type="GO" id="GO:0003677">
    <property type="term" value="F:DNA binding"/>
    <property type="evidence" value="ECO:0007669"/>
    <property type="project" value="InterPro"/>
</dbReference>
<proteinExistence type="inferred from homology"/>
<name>Q93U57_CARRU</name>
<dbReference type="InterPro" id="IPR042102">
    <property type="entry name" value="RNA_pol_Rpb1_3_sf"/>
</dbReference>
<dbReference type="Pfam" id="PF04998">
    <property type="entry name" value="RNA_pol_Rpb1_5"/>
    <property type="match status" value="1"/>
</dbReference>
<dbReference type="InterPro" id="IPR000722">
    <property type="entry name" value="RNA_pol_asu"/>
</dbReference>
<keyword evidence="1 7" id="KW-0240">DNA-directed RNA polymerase</keyword>
<dbReference type="InterPro" id="IPR007080">
    <property type="entry name" value="RNA_pol_Rpb1_1"/>
</dbReference>
<comment type="similarity">
    <text evidence="7">Belongs to the RNA polymerase beta' chain family.</text>
</comment>
<feature type="non-terminal residue" evidence="9">
    <location>
        <position position="847"/>
    </location>
</feature>
<dbReference type="GO" id="GO:0046872">
    <property type="term" value="F:metal ion binding"/>
    <property type="evidence" value="ECO:0007669"/>
    <property type="project" value="UniProtKB-KW"/>
</dbReference>
<organism evidence="9">
    <name type="scientific">Carsonella ruddii</name>
    <dbReference type="NCBI Taxonomy" id="114186"/>
    <lineage>
        <taxon>Bacteria</taxon>
        <taxon>Pseudomonadati</taxon>
        <taxon>Pseudomonadota</taxon>
        <taxon>Gammaproteobacteria</taxon>
        <taxon>Oceanospirillales</taxon>
        <taxon>Halomonadaceae</taxon>
        <taxon>Zymobacter group</taxon>
        <taxon>Candidatus Carsonella</taxon>
    </lineage>
</organism>
<dbReference type="InterPro" id="IPR007083">
    <property type="entry name" value="RNA_pol_Rpb1_4"/>
</dbReference>
<protein>
    <recommendedName>
        <fullName evidence="7">DNA-directed RNA polymerase subunit</fullName>
        <ecNumber evidence="7">2.7.7.6</ecNumber>
    </recommendedName>
</protein>
<dbReference type="InterPro" id="IPR045867">
    <property type="entry name" value="DNA-dir_RpoC_beta_prime"/>
</dbReference>
<dbReference type="EMBL" id="AF268054">
    <property type="protein sequence ID" value="AAK55937.1"/>
    <property type="molecule type" value="Genomic_DNA"/>
</dbReference>